<dbReference type="GO" id="GO:0003676">
    <property type="term" value="F:nucleic acid binding"/>
    <property type="evidence" value="ECO:0007669"/>
    <property type="project" value="InterPro"/>
</dbReference>
<dbReference type="InterPro" id="IPR007848">
    <property type="entry name" value="Small_mtfrase_dom"/>
</dbReference>
<keyword evidence="2" id="KW-0949">S-adenosyl-L-methionine</keyword>
<keyword evidence="1 4" id="KW-0489">Methyltransferase</keyword>
<evidence type="ECO:0000313" key="5">
    <source>
        <dbReference type="Proteomes" id="UP000321899"/>
    </source>
</evidence>
<dbReference type="GO" id="GO:0032259">
    <property type="term" value="P:methylation"/>
    <property type="evidence" value="ECO:0007669"/>
    <property type="project" value="UniProtKB-KW"/>
</dbReference>
<dbReference type="PANTHER" id="PTHR47739">
    <property type="entry name" value="TRNA1(VAL) (ADENINE(37)-N6)-METHYLTRANSFERASE"/>
    <property type="match status" value="1"/>
</dbReference>
<dbReference type="InterPro" id="IPR029063">
    <property type="entry name" value="SAM-dependent_MTases_sf"/>
</dbReference>
<organism evidence="4 5">
    <name type="scientific">Desulfobotulus mexicanus</name>
    <dbReference type="NCBI Taxonomy" id="2586642"/>
    <lineage>
        <taxon>Bacteria</taxon>
        <taxon>Pseudomonadati</taxon>
        <taxon>Thermodesulfobacteriota</taxon>
        <taxon>Desulfobacteria</taxon>
        <taxon>Desulfobacterales</taxon>
        <taxon>Desulfobacteraceae</taxon>
        <taxon>Desulfobotulus</taxon>
    </lineage>
</organism>
<dbReference type="PROSITE" id="PS00092">
    <property type="entry name" value="N6_MTASE"/>
    <property type="match status" value="1"/>
</dbReference>
<dbReference type="Proteomes" id="UP000321899">
    <property type="component" value="Unassembled WGS sequence"/>
</dbReference>
<dbReference type="OrthoDB" id="5489421at2"/>
<dbReference type="CDD" id="cd02440">
    <property type="entry name" value="AdoMet_MTases"/>
    <property type="match status" value="1"/>
</dbReference>
<sequence length="275" mass="30722">MDAASAVLKIRYYRTHQYSIRISHNPGYPPSHRTAVNNLTTDSLGNLHIQQHSRGYRFSIDPLLLAWHTHPRAGEHILDLGTGCGILSLLMAQKQPDLRITAVEIQPELASLARRNVLANQMQDTINIFEMDMRFLSQKKLCGPVDRILINPPYYRKDCGRTNPGSEKAAARHEIYINLEEWTKLAASLLKTGGRLHCVFPAERCAEVLYAMTISRIIPKNIRNVHSTAQSPASLILAEGALGAGQGCTLAPPLILYKAPDVYSDEARQILWPQI</sequence>
<accession>A0A5Q4VDR2</accession>
<feature type="domain" description="Methyltransferase small" evidence="3">
    <location>
        <begin position="65"/>
        <end position="157"/>
    </location>
</feature>
<evidence type="ECO:0000313" key="4">
    <source>
        <dbReference type="EMBL" id="TYT75066.1"/>
    </source>
</evidence>
<dbReference type="SUPFAM" id="SSF53335">
    <property type="entry name" value="S-adenosyl-L-methionine-dependent methyltransferases"/>
    <property type="match status" value="1"/>
</dbReference>
<evidence type="ECO:0000259" key="3">
    <source>
        <dbReference type="Pfam" id="PF05175"/>
    </source>
</evidence>
<evidence type="ECO:0000256" key="1">
    <source>
        <dbReference type="ARBA" id="ARBA00022603"/>
    </source>
</evidence>
<dbReference type="Gene3D" id="3.40.50.150">
    <property type="entry name" value="Vaccinia Virus protein VP39"/>
    <property type="match status" value="1"/>
</dbReference>
<dbReference type="GO" id="GO:0008757">
    <property type="term" value="F:S-adenosylmethionine-dependent methyltransferase activity"/>
    <property type="evidence" value="ECO:0007669"/>
    <property type="project" value="UniProtKB-ARBA"/>
</dbReference>
<gene>
    <name evidence="4" type="ORF">FIM25_06615</name>
</gene>
<keyword evidence="5" id="KW-1185">Reference proteome</keyword>
<proteinExistence type="predicted"/>
<dbReference type="PANTHER" id="PTHR47739:SF1">
    <property type="entry name" value="TRNA1(VAL) (ADENINE(37)-N6)-METHYLTRANSFERASE"/>
    <property type="match status" value="1"/>
</dbReference>
<dbReference type="Pfam" id="PF05175">
    <property type="entry name" value="MTS"/>
    <property type="match status" value="1"/>
</dbReference>
<reference evidence="4 5" key="1">
    <citation type="submission" date="2019-06" db="EMBL/GenBank/DDBJ databases">
        <title>Desulfobotulus mexicanus sp. nov., a novel sulfate-reducing bacterium isolated from the sediment of an alkaline crater lake in Mexico.</title>
        <authorList>
            <person name="Hirschler-Rea A."/>
        </authorList>
    </citation>
    <scope>NUCLEOTIDE SEQUENCE [LARGE SCALE GENOMIC DNA]</scope>
    <source>
        <strain evidence="4 5">PAR22N</strain>
    </source>
</reference>
<dbReference type="GO" id="GO:0008170">
    <property type="term" value="F:N-methyltransferase activity"/>
    <property type="evidence" value="ECO:0007669"/>
    <property type="project" value="UniProtKB-ARBA"/>
</dbReference>
<dbReference type="InterPro" id="IPR002052">
    <property type="entry name" value="DNA_methylase_N6_adenine_CS"/>
</dbReference>
<name>A0A5Q4VDR2_9BACT</name>
<protein>
    <submittedName>
        <fullName evidence="4">Methyltransferase</fullName>
    </submittedName>
</protein>
<comment type="caution">
    <text evidence="4">The sequence shown here is derived from an EMBL/GenBank/DDBJ whole genome shotgun (WGS) entry which is preliminary data.</text>
</comment>
<dbReference type="InterPro" id="IPR050210">
    <property type="entry name" value="tRNA_Adenine-N(6)_MTase"/>
</dbReference>
<evidence type="ECO:0000256" key="2">
    <source>
        <dbReference type="ARBA" id="ARBA00022691"/>
    </source>
</evidence>
<keyword evidence="4" id="KW-0808">Transferase</keyword>
<dbReference type="AlphaFoldDB" id="A0A5Q4VDR2"/>
<dbReference type="EMBL" id="VDMB01000006">
    <property type="protein sequence ID" value="TYT75066.1"/>
    <property type="molecule type" value="Genomic_DNA"/>
</dbReference>